<feature type="compositionally biased region" description="Polar residues" evidence="1">
    <location>
        <begin position="43"/>
        <end position="53"/>
    </location>
</feature>
<feature type="region of interest" description="Disordered" evidence="1">
    <location>
        <begin position="269"/>
        <end position="367"/>
    </location>
</feature>
<evidence type="ECO:0000313" key="4">
    <source>
        <dbReference type="Proteomes" id="UP000521872"/>
    </source>
</evidence>
<dbReference type="InterPro" id="IPR015525">
    <property type="entry name" value="BRCA2"/>
</dbReference>
<feature type="compositionally biased region" description="Basic and acidic residues" evidence="1">
    <location>
        <begin position="431"/>
        <end position="443"/>
    </location>
</feature>
<reference evidence="3 4" key="1">
    <citation type="submission" date="2019-12" db="EMBL/GenBank/DDBJ databases">
        <authorList>
            <person name="Floudas D."/>
            <person name="Bentzer J."/>
            <person name="Ahren D."/>
            <person name="Johansson T."/>
            <person name="Persson P."/>
            <person name="Tunlid A."/>
        </authorList>
    </citation>
    <scope>NUCLEOTIDE SEQUENCE [LARGE SCALE GENOMIC DNA]</scope>
    <source>
        <strain evidence="3 4">CBS 102.39</strain>
    </source>
</reference>
<proteinExistence type="predicted"/>
<dbReference type="GO" id="GO:0000724">
    <property type="term" value="P:double-strand break repair via homologous recombination"/>
    <property type="evidence" value="ECO:0007669"/>
    <property type="project" value="InterPro"/>
</dbReference>
<dbReference type="CDD" id="cd04493">
    <property type="entry name" value="BRCA2DBD_OB1"/>
    <property type="match status" value="1"/>
</dbReference>
<sequence>MSRPASLSPSNKRHRLSSPTYDNQVEEMTQEDLAALDAIELRLSQQPNASTSFKRPRLDNEGGSSKPPRHTEWGSSQEPPGSFPGFAFAGSKRSAPADDPDNPFTAGFTSAAKVPAPAFKVPAMVGFASASKLPLQRDTIYERSPSPEEPPPEPDLDSWFNPAPVDIPMASFATPAFASASAMVGFKTAASKDMILPSKEALAKAKAKLDAWNKELDESENQRPDENTSPTKPISVKPASKPTGFKSASSTFAAQTPQRVAFQSVANILNSPTTPSPAGFSRPSVAGSSKAIPSPSFQRPQFKTPSIRQPHTPNAGQSFGSPLNPKRSTTSVGFTSAASQHPLAAPPLTAPRNATPQPLYNDASSYTTPLRPKIAQPVIKTTPTPFKTPFKPGMRPGEPGHAALIAKKSKTPLRPATTSRIIVQPNQVQPLKERPPPKQRKEFFNLTPPPDRKTLSESGLRPQQYDIGELQYFGINTAMLSQITPETAMYYTFHTTASTPPPPGHSSPPVLLGPAEALKELLDRGCTLATKPWVDNHWCLILWKLAGMVGLDPEKETKPAETKWCWPEVIRQLLYRYERELNGGSRPPLRKIANQDAPAAFPMVLCVSNIFWSPGGVTEDGSPIEPHPELEVTDGWYRLRAQIDLPMARAVRTGVIRIGRKIGVAGARLSTERKDASEILEAYNSTKLVFSGNSSHLMPWHAKLGFTRGPCISTLHSLSHDGGFVAALDLVIVEAFPVAFLETKEDENGIKRHDGIRNEIEENEVNEKWRRRYEMEASKLREQYDKKLSRYDGYAERLERKAAGRFNPDDEAGPPDSIDSLYDELEYPNTAASLITRISATEAGWLAQHIRKQTETSRERMGEEIEQEMRTICPPRNVMSFRVLIVQDARTLRRPAHRVAQLTVWDVMGLSFGSEEDGGKRGGGFEVGQRFLVTHVNPTQASSWMGNEPGAQVFLSTSRHTRWTKIPVAKE</sequence>
<comment type="caution">
    <text evidence="3">The sequence shown here is derived from an EMBL/GenBank/DDBJ whole genome shotgun (WGS) entry which is preliminary data.</text>
</comment>
<dbReference type="InterPro" id="IPR012340">
    <property type="entry name" value="NA-bd_OB-fold"/>
</dbReference>
<feature type="compositionally biased region" description="Polar residues" evidence="1">
    <location>
        <begin position="1"/>
        <end position="10"/>
    </location>
</feature>
<dbReference type="Proteomes" id="UP000521872">
    <property type="component" value="Unassembled WGS sequence"/>
</dbReference>
<feature type="domain" description="BRCA2 OB1" evidence="2">
    <location>
        <begin position="587"/>
        <end position="708"/>
    </location>
</feature>
<gene>
    <name evidence="3" type="ORF">D9613_004221</name>
</gene>
<protein>
    <recommendedName>
        <fullName evidence="2">BRCA2 OB1 domain-containing protein</fullName>
    </recommendedName>
</protein>
<organism evidence="3 4">
    <name type="scientific">Agrocybe pediades</name>
    <dbReference type="NCBI Taxonomy" id="84607"/>
    <lineage>
        <taxon>Eukaryota</taxon>
        <taxon>Fungi</taxon>
        <taxon>Dikarya</taxon>
        <taxon>Basidiomycota</taxon>
        <taxon>Agaricomycotina</taxon>
        <taxon>Agaricomycetes</taxon>
        <taxon>Agaricomycetidae</taxon>
        <taxon>Agaricales</taxon>
        <taxon>Agaricineae</taxon>
        <taxon>Strophariaceae</taxon>
        <taxon>Agrocybe</taxon>
    </lineage>
</organism>
<dbReference type="Pfam" id="PF09103">
    <property type="entry name" value="BRCA-2_OB1"/>
    <property type="match status" value="1"/>
</dbReference>
<feature type="region of interest" description="Disordered" evidence="1">
    <location>
        <begin position="213"/>
        <end position="252"/>
    </location>
</feature>
<feature type="compositionally biased region" description="Polar residues" evidence="1">
    <location>
        <begin position="295"/>
        <end position="339"/>
    </location>
</feature>
<evidence type="ECO:0000256" key="1">
    <source>
        <dbReference type="SAM" id="MobiDB-lite"/>
    </source>
</evidence>
<dbReference type="SUPFAM" id="SSF50249">
    <property type="entry name" value="Nucleic acid-binding proteins"/>
    <property type="match status" value="2"/>
</dbReference>
<dbReference type="PANTHER" id="PTHR11289">
    <property type="entry name" value="BREAST CANCER TYPE 2 SUSCEPTIBILITY PROTEIN BRCA2"/>
    <property type="match status" value="1"/>
</dbReference>
<keyword evidence="4" id="KW-1185">Reference proteome</keyword>
<evidence type="ECO:0000313" key="3">
    <source>
        <dbReference type="EMBL" id="KAF4611664.1"/>
    </source>
</evidence>
<dbReference type="AlphaFoldDB" id="A0A8H4QIR1"/>
<dbReference type="PANTHER" id="PTHR11289:SF0">
    <property type="entry name" value="BREAST CANCER TYPE 2 SUSCEPTIBILITY PROTEIN"/>
    <property type="match status" value="1"/>
</dbReference>
<name>A0A8H4QIR1_9AGAR</name>
<feature type="region of interest" description="Disordered" evidence="1">
    <location>
        <begin position="136"/>
        <end position="164"/>
    </location>
</feature>
<dbReference type="Gene3D" id="2.40.50.140">
    <property type="entry name" value="Nucleic acid-binding proteins"/>
    <property type="match status" value="3"/>
</dbReference>
<feature type="region of interest" description="Disordered" evidence="1">
    <location>
        <begin position="424"/>
        <end position="459"/>
    </location>
</feature>
<dbReference type="EMBL" id="JAACJL010000057">
    <property type="protein sequence ID" value="KAF4611664.1"/>
    <property type="molecule type" value="Genomic_DNA"/>
</dbReference>
<feature type="region of interest" description="Disordered" evidence="1">
    <location>
        <begin position="40"/>
        <end position="109"/>
    </location>
</feature>
<evidence type="ECO:0000259" key="2">
    <source>
        <dbReference type="Pfam" id="PF09103"/>
    </source>
</evidence>
<feature type="compositionally biased region" description="Basic and acidic residues" evidence="1">
    <location>
        <begin position="213"/>
        <end position="226"/>
    </location>
</feature>
<dbReference type="SUPFAM" id="SSF81872">
    <property type="entry name" value="BRCA2 helical domain"/>
    <property type="match status" value="1"/>
</dbReference>
<dbReference type="InterPro" id="IPR036315">
    <property type="entry name" value="BRCA2_hlx_sf"/>
</dbReference>
<dbReference type="GO" id="GO:0006355">
    <property type="term" value="P:regulation of DNA-templated transcription"/>
    <property type="evidence" value="ECO:0007669"/>
    <property type="project" value="TreeGrafter"/>
</dbReference>
<accession>A0A8H4QIR1</accession>
<feature type="region of interest" description="Disordered" evidence="1">
    <location>
        <begin position="1"/>
        <end position="28"/>
    </location>
</feature>
<feature type="compositionally biased region" description="Polar residues" evidence="1">
    <location>
        <begin position="352"/>
        <end position="367"/>
    </location>
</feature>
<dbReference type="InterPro" id="IPR015187">
    <property type="entry name" value="BRCA2_OB_1"/>
</dbReference>